<evidence type="ECO:0000256" key="1">
    <source>
        <dbReference type="ARBA" id="ARBA00001968"/>
    </source>
</evidence>
<dbReference type="PANTHER" id="PTHR22930:SF286">
    <property type="entry name" value="NUCLEASE HARBI1"/>
    <property type="match status" value="1"/>
</dbReference>
<keyword evidence="10" id="KW-0539">Nucleus</keyword>
<dbReference type="PANTHER" id="PTHR22930">
    <property type="match status" value="1"/>
</dbReference>
<comment type="function">
    <text evidence="12">Transposase-derived protein that may have nuclease activity. Does not have transposase activity.</text>
</comment>
<comment type="similarity">
    <text evidence="4">Belongs to the HARBI1 family.</text>
</comment>
<accession>A0AAE1G8V1</accession>
<dbReference type="AlphaFoldDB" id="A0AAE1G8V1"/>
<feature type="region of interest" description="Disordered" evidence="13">
    <location>
        <begin position="309"/>
        <end position="346"/>
    </location>
</feature>
<reference evidence="15" key="1">
    <citation type="submission" date="2023-10" db="EMBL/GenBank/DDBJ databases">
        <title>Genome assemblies of two species of porcelain crab, Petrolisthes cinctipes and Petrolisthes manimaculis (Anomura: Porcellanidae).</title>
        <authorList>
            <person name="Angst P."/>
        </authorList>
    </citation>
    <scope>NUCLEOTIDE SEQUENCE</scope>
    <source>
        <strain evidence="15">PB745_01</strain>
        <tissue evidence="15">Gill</tissue>
    </source>
</reference>
<comment type="subcellular location">
    <subcellularLocation>
        <location evidence="3">Cytoplasm</location>
    </subcellularLocation>
    <subcellularLocation>
        <location evidence="2">Nucleus</location>
    </subcellularLocation>
</comment>
<proteinExistence type="inferred from homology"/>
<keyword evidence="7" id="KW-0540">Nuclease</keyword>
<evidence type="ECO:0000256" key="13">
    <source>
        <dbReference type="SAM" id="MobiDB-lite"/>
    </source>
</evidence>
<protein>
    <recommendedName>
        <fullName evidence="5">Putative nuclease HARBI1</fullName>
    </recommendedName>
    <alternativeName>
        <fullName evidence="11">Harbinger transposase-derived nuclease</fullName>
    </alternativeName>
</protein>
<dbReference type="InterPro" id="IPR045249">
    <property type="entry name" value="HARBI1-like"/>
</dbReference>
<gene>
    <name evidence="15" type="ORF">Pcinc_008520</name>
</gene>
<evidence type="ECO:0000259" key="14">
    <source>
        <dbReference type="Pfam" id="PF13359"/>
    </source>
</evidence>
<evidence type="ECO:0000256" key="2">
    <source>
        <dbReference type="ARBA" id="ARBA00004123"/>
    </source>
</evidence>
<evidence type="ECO:0000256" key="12">
    <source>
        <dbReference type="ARBA" id="ARBA00045850"/>
    </source>
</evidence>
<evidence type="ECO:0000256" key="3">
    <source>
        <dbReference type="ARBA" id="ARBA00004496"/>
    </source>
</evidence>
<dbReference type="GO" id="GO:0005634">
    <property type="term" value="C:nucleus"/>
    <property type="evidence" value="ECO:0007669"/>
    <property type="project" value="UniProtKB-SubCell"/>
</dbReference>
<dbReference type="InterPro" id="IPR026103">
    <property type="entry name" value="HARBI1_animal"/>
</dbReference>
<evidence type="ECO:0000256" key="8">
    <source>
        <dbReference type="ARBA" id="ARBA00022723"/>
    </source>
</evidence>
<name>A0AAE1G8V1_PETCI</name>
<dbReference type="GO" id="GO:0004518">
    <property type="term" value="F:nuclease activity"/>
    <property type="evidence" value="ECO:0007669"/>
    <property type="project" value="UniProtKB-KW"/>
</dbReference>
<evidence type="ECO:0000256" key="7">
    <source>
        <dbReference type="ARBA" id="ARBA00022722"/>
    </source>
</evidence>
<dbReference type="GO" id="GO:0046872">
    <property type="term" value="F:metal ion binding"/>
    <property type="evidence" value="ECO:0007669"/>
    <property type="project" value="UniProtKB-KW"/>
</dbReference>
<evidence type="ECO:0000256" key="6">
    <source>
        <dbReference type="ARBA" id="ARBA00022490"/>
    </source>
</evidence>
<dbReference type="GO" id="GO:0016787">
    <property type="term" value="F:hydrolase activity"/>
    <property type="evidence" value="ECO:0007669"/>
    <property type="project" value="UniProtKB-KW"/>
</dbReference>
<keyword evidence="9" id="KW-0378">Hydrolase</keyword>
<evidence type="ECO:0000313" key="16">
    <source>
        <dbReference type="Proteomes" id="UP001286313"/>
    </source>
</evidence>
<dbReference type="InterPro" id="IPR027806">
    <property type="entry name" value="HARBI1_dom"/>
</dbReference>
<dbReference type="Proteomes" id="UP001286313">
    <property type="component" value="Unassembled WGS sequence"/>
</dbReference>
<evidence type="ECO:0000256" key="11">
    <source>
        <dbReference type="ARBA" id="ARBA00030126"/>
    </source>
</evidence>
<dbReference type="PRINTS" id="PR02086">
    <property type="entry name" value="PUTNUCHARBI1"/>
</dbReference>
<sequence length="362" mass="41363">MATQEQLRLCRPRTFCDRKDVLNELNDAELIKRYRLDREGILFVTNLVRETLARPTARKKALTPEMKVIITLRFLATGEMQLCNSDDLGPSQQTVSRVITETLDALSSRPILAQFIKFPITPQETQRKKMEFVQIAGFPGVIGVIDGTHIRITAPKEFEAEYVNRKRYHSINTQIVFDAKYNIIDIVANWPGSVHDARILNESGLNRFVFGRGMLPDGCHLLGDRGYPSKKWLLTPYLRPRPGPQSNYNKCHKKTRSVMERGIGQLKRRFHVLHGEIRVSPPAKVCMVIEVCAMLHNICKDRNIGIPVGEDYSNGEEEDYSNGEEDDDQQPLEPPPQPAAARPREGLLYRDQFVNVHFNNDE</sequence>
<dbReference type="EMBL" id="JAWQEG010000634">
    <property type="protein sequence ID" value="KAK3887404.1"/>
    <property type="molecule type" value="Genomic_DNA"/>
</dbReference>
<keyword evidence="8" id="KW-0479">Metal-binding</keyword>
<keyword evidence="6" id="KW-0963">Cytoplasm</keyword>
<comment type="caution">
    <text evidence="15">The sequence shown here is derived from an EMBL/GenBank/DDBJ whole genome shotgun (WGS) entry which is preliminary data.</text>
</comment>
<evidence type="ECO:0000256" key="10">
    <source>
        <dbReference type="ARBA" id="ARBA00023242"/>
    </source>
</evidence>
<organism evidence="15 16">
    <name type="scientific">Petrolisthes cinctipes</name>
    <name type="common">Flat porcelain crab</name>
    <dbReference type="NCBI Taxonomy" id="88211"/>
    <lineage>
        <taxon>Eukaryota</taxon>
        <taxon>Metazoa</taxon>
        <taxon>Ecdysozoa</taxon>
        <taxon>Arthropoda</taxon>
        <taxon>Crustacea</taxon>
        <taxon>Multicrustacea</taxon>
        <taxon>Malacostraca</taxon>
        <taxon>Eumalacostraca</taxon>
        <taxon>Eucarida</taxon>
        <taxon>Decapoda</taxon>
        <taxon>Pleocyemata</taxon>
        <taxon>Anomura</taxon>
        <taxon>Galatheoidea</taxon>
        <taxon>Porcellanidae</taxon>
        <taxon>Petrolisthes</taxon>
    </lineage>
</organism>
<feature type="compositionally biased region" description="Acidic residues" evidence="13">
    <location>
        <begin position="313"/>
        <end position="330"/>
    </location>
</feature>
<evidence type="ECO:0000256" key="4">
    <source>
        <dbReference type="ARBA" id="ARBA00006958"/>
    </source>
</evidence>
<evidence type="ECO:0000256" key="5">
    <source>
        <dbReference type="ARBA" id="ARBA00015519"/>
    </source>
</evidence>
<keyword evidence="16" id="KW-1185">Reference proteome</keyword>
<dbReference type="Pfam" id="PF13359">
    <property type="entry name" value="DDE_Tnp_4"/>
    <property type="match status" value="1"/>
</dbReference>
<comment type="cofactor">
    <cofactor evidence="1">
        <name>a divalent metal cation</name>
        <dbReference type="ChEBI" id="CHEBI:60240"/>
    </cofactor>
</comment>
<evidence type="ECO:0000256" key="9">
    <source>
        <dbReference type="ARBA" id="ARBA00022801"/>
    </source>
</evidence>
<dbReference type="GO" id="GO:0005737">
    <property type="term" value="C:cytoplasm"/>
    <property type="evidence" value="ECO:0007669"/>
    <property type="project" value="UniProtKB-SubCell"/>
</dbReference>
<feature type="domain" description="DDE Tnp4" evidence="14">
    <location>
        <begin position="145"/>
        <end position="297"/>
    </location>
</feature>
<evidence type="ECO:0000313" key="15">
    <source>
        <dbReference type="EMBL" id="KAK3887404.1"/>
    </source>
</evidence>